<dbReference type="AlphaFoldDB" id="A0A843UXK2"/>
<evidence type="ECO:0000313" key="2">
    <source>
        <dbReference type="Proteomes" id="UP000652761"/>
    </source>
</evidence>
<reference evidence="1" key="1">
    <citation type="submission" date="2017-07" db="EMBL/GenBank/DDBJ databases">
        <title>Taro Niue Genome Assembly and Annotation.</title>
        <authorList>
            <person name="Atibalentja N."/>
            <person name="Keating K."/>
            <person name="Fields C.J."/>
        </authorList>
    </citation>
    <scope>NUCLEOTIDE SEQUENCE</scope>
    <source>
        <strain evidence="1">Niue_2</strain>
        <tissue evidence="1">Leaf</tissue>
    </source>
</reference>
<comment type="caution">
    <text evidence="1">The sequence shown here is derived from an EMBL/GenBank/DDBJ whole genome shotgun (WGS) entry which is preliminary data.</text>
</comment>
<gene>
    <name evidence="1" type="ORF">Taro_019955</name>
</gene>
<accession>A0A843UXK2</accession>
<name>A0A843UXK2_COLES</name>
<sequence>MPSSQRQNYLMTSEAIFVILNNVRGVLPSCRLTGHQSPCRRRAPTFLRCVRLVLAAVKGVCFVSCTREISALSLSLSLTSQLLLGLVEGGEREAGRGLRSGLSLRSWSPVSSSINPEKRGKTRTVPDIAAARYAAITEGSRSAARSRLERGRPRHRVPFPVRARPVGLRITPEPPVAT</sequence>
<protein>
    <submittedName>
        <fullName evidence="1">Uncharacterized protein</fullName>
    </submittedName>
</protein>
<dbReference type="Proteomes" id="UP000652761">
    <property type="component" value="Unassembled WGS sequence"/>
</dbReference>
<organism evidence="1 2">
    <name type="scientific">Colocasia esculenta</name>
    <name type="common">Wild taro</name>
    <name type="synonym">Arum esculentum</name>
    <dbReference type="NCBI Taxonomy" id="4460"/>
    <lineage>
        <taxon>Eukaryota</taxon>
        <taxon>Viridiplantae</taxon>
        <taxon>Streptophyta</taxon>
        <taxon>Embryophyta</taxon>
        <taxon>Tracheophyta</taxon>
        <taxon>Spermatophyta</taxon>
        <taxon>Magnoliopsida</taxon>
        <taxon>Liliopsida</taxon>
        <taxon>Araceae</taxon>
        <taxon>Aroideae</taxon>
        <taxon>Colocasieae</taxon>
        <taxon>Colocasia</taxon>
    </lineage>
</organism>
<dbReference type="EMBL" id="NMUH01000975">
    <property type="protein sequence ID" value="MQL87396.1"/>
    <property type="molecule type" value="Genomic_DNA"/>
</dbReference>
<evidence type="ECO:0000313" key="1">
    <source>
        <dbReference type="EMBL" id="MQL87396.1"/>
    </source>
</evidence>
<keyword evidence="2" id="KW-1185">Reference proteome</keyword>
<proteinExistence type="predicted"/>